<dbReference type="SUPFAM" id="SSF52540">
    <property type="entry name" value="P-loop containing nucleoside triphosphate hydrolases"/>
    <property type="match status" value="1"/>
</dbReference>
<dbReference type="FunFam" id="3.40.50.300:FF:003075">
    <property type="entry name" value="Toxin resistance protein, putative"/>
    <property type="match status" value="1"/>
</dbReference>
<comment type="caution">
    <text evidence="4">The sequence shown here is derived from an EMBL/GenBank/DDBJ whole genome shotgun (WGS) entry which is preliminary data.</text>
</comment>
<accession>A0A5K1VGK1</accession>
<dbReference type="OMA" id="THSRWDK"/>
<reference evidence="4 5" key="1">
    <citation type="submission" date="2016-05" db="EMBL/GenBank/DDBJ databases">
        <title>First whole genome sequencing of Entamoeba histolytica HM1:IMSS-clone-6.</title>
        <authorList>
            <person name="Mukherjee Avik.K."/>
            <person name="Izumyama S."/>
            <person name="Nakada-Tsukui K."/>
            <person name="Nozaki T."/>
        </authorList>
    </citation>
    <scope>NUCLEOTIDE SEQUENCE [LARGE SCALE GENOMIC DNA]</scope>
    <source>
        <strain evidence="4 5">HM1:IMSS clone 6</strain>
    </source>
</reference>
<dbReference type="GO" id="GO:0005524">
    <property type="term" value="F:ATP binding"/>
    <property type="evidence" value="ECO:0007669"/>
    <property type="project" value="UniProtKB-KW"/>
</dbReference>
<name>A0A5K1VGK1_ENTHI</name>
<dbReference type="PANTHER" id="PTHR12435">
    <property type="match status" value="1"/>
</dbReference>
<dbReference type="VEuPathDB" id="AmoebaDB:KM1_017860"/>
<dbReference type="VEuPathDB" id="AmoebaDB:EHI8A_004230"/>
<sequence length="276" mass="31363">MPFVLISGYPCSGKTTFANQLVKYINENYPETPVELINEESLGILRQEAYKTMQTEDRMRTALKGQVLRFLNRETIVILDSLNYNKSFRYELKCHCKSIASTSVTISVTAPKEKCIEWNAQREEKYSDEMVVELIERYEVPLPSHKWDQPLFNIQPGEELPCKQICEILFNKFTGRINFSVKQDTVESSTTVTQIDAVTQDIIGVVMKVVNSPTFVGGDPIVVPQSNTRVVLPRKVSVAEINRVRRSFLKLIQQNLITLDNNGGDAFVAFLNSAFL</sequence>
<evidence type="ECO:0000256" key="2">
    <source>
        <dbReference type="ARBA" id="ARBA00022840"/>
    </source>
</evidence>
<dbReference type="InterPro" id="IPR013641">
    <property type="entry name" value="KTI12/PSTK"/>
</dbReference>
<evidence type="ECO:0000313" key="5">
    <source>
        <dbReference type="Proteomes" id="UP000078387"/>
    </source>
</evidence>
<evidence type="ECO:0000256" key="3">
    <source>
        <dbReference type="ARBA" id="ARBA00025768"/>
    </source>
</evidence>
<gene>
    <name evidence="4" type="ORF">CL6EHI_012570</name>
</gene>
<keyword evidence="1" id="KW-0547">Nucleotide-binding</keyword>
<keyword evidence="2" id="KW-0067">ATP-binding</keyword>
<dbReference type="Gene3D" id="3.40.50.300">
    <property type="entry name" value="P-loop containing nucleotide triphosphate hydrolases"/>
    <property type="match status" value="1"/>
</dbReference>
<organism evidence="4 5">
    <name type="scientific">Entamoeba histolytica</name>
    <dbReference type="NCBI Taxonomy" id="5759"/>
    <lineage>
        <taxon>Eukaryota</taxon>
        <taxon>Amoebozoa</taxon>
        <taxon>Evosea</taxon>
        <taxon>Archamoebae</taxon>
        <taxon>Mastigamoebida</taxon>
        <taxon>Entamoebidae</taxon>
        <taxon>Entamoeba</taxon>
    </lineage>
</organism>
<dbReference type="VEuPathDB" id="AmoebaDB:EHI7A_006260"/>
<proteinExistence type="inferred from homology"/>
<dbReference type="VEuPathDB" id="AmoebaDB:EHI5A_017640"/>
<dbReference type="EMBL" id="BDEQ01000001">
    <property type="protein sequence ID" value="GAT91945.1"/>
    <property type="molecule type" value="Genomic_DNA"/>
</dbReference>
<protein>
    <submittedName>
        <fullName evidence="4">Toxin resistance protein putative</fullName>
    </submittedName>
</protein>
<dbReference type="Proteomes" id="UP000078387">
    <property type="component" value="Unassembled WGS sequence"/>
</dbReference>
<dbReference type="Pfam" id="PF08433">
    <property type="entry name" value="KTI12"/>
    <property type="match status" value="1"/>
</dbReference>
<dbReference type="AlphaFoldDB" id="A0A5K1VGK1"/>
<evidence type="ECO:0000313" key="4">
    <source>
        <dbReference type="EMBL" id="GAT91945.1"/>
    </source>
</evidence>
<dbReference type="InterPro" id="IPR027417">
    <property type="entry name" value="P-loop_NTPase"/>
</dbReference>
<evidence type="ECO:0000256" key="1">
    <source>
        <dbReference type="ARBA" id="ARBA00022741"/>
    </source>
</evidence>
<comment type="similarity">
    <text evidence="3">Belongs to the KTI12 family.</text>
</comment>
<dbReference type="VEuPathDB" id="AmoebaDB:EHI_012570"/>